<dbReference type="Pfam" id="PF01764">
    <property type="entry name" value="Lipase_3"/>
    <property type="match status" value="1"/>
</dbReference>
<dbReference type="GO" id="GO:0005886">
    <property type="term" value="C:plasma membrane"/>
    <property type="evidence" value="ECO:0007669"/>
    <property type="project" value="UniProtKB-SubCell"/>
</dbReference>
<keyword evidence="8" id="KW-0106">Calcium</keyword>
<evidence type="ECO:0000256" key="4">
    <source>
        <dbReference type="ARBA" id="ARBA00022553"/>
    </source>
</evidence>
<dbReference type="EC" id="3.1.1.116" evidence="14"/>
<evidence type="ECO:0000256" key="5">
    <source>
        <dbReference type="ARBA" id="ARBA00022692"/>
    </source>
</evidence>
<dbReference type="OMA" id="KVWECRL"/>
<evidence type="ECO:0000256" key="15">
    <source>
        <dbReference type="SAM" id="Phobius"/>
    </source>
</evidence>
<dbReference type="InterPro" id="IPR052214">
    <property type="entry name" value="DAG_Lipase-Related"/>
</dbReference>
<evidence type="ECO:0000256" key="8">
    <source>
        <dbReference type="ARBA" id="ARBA00022837"/>
    </source>
</evidence>
<dbReference type="EMBL" id="CP001574">
    <property type="protein sequence ID" value="ACO68421.1"/>
    <property type="molecule type" value="Genomic_DNA"/>
</dbReference>
<evidence type="ECO:0000256" key="3">
    <source>
        <dbReference type="ARBA" id="ARBA00022475"/>
    </source>
</evidence>
<evidence type="ECO:0000256" key="7">
    <source>
        <dbReference type="ARBA" id="ARBA00022801"/>
    </source>
</evidence>
<evidence type="ECO:0000313" key="18">
    <source>
        <dbReference type="EMBL" id="ACO68421.1"/>
    </source>
</evidence>
<evidence type="ECO:0000259" key="17">
    <source>
        <dbReference type="Pfam" id="PF01764"/>
    </source>
</evidence>
<dbReference type="PANTHER" id="PTHR45792">
    <property type="entry name" value="DIACYLGLYCEROL LIPASE HOMOLOG-RELATED"/>
    <property type="match status" value="1"/>
</dbReference>
<accession>C1FDN2</accession>
<evidence type="ECO:0000256" key="14">
    <source>
        <dbReference type="ARBA" id="ARBA00026104"/>
    </source>
</evidence>
<comment type="subcellular location">
    <subcellularLocation>
        <location evidence="2">Cell membrane</location>
        <topology evidence="2">Multi-pass membrane protein</topology>
    </subcellularLocation>
</comment>
<keyword evidence="16" id="KW-0732">Signal</keyword>
<dbReference type="OrthoDB" id="438440at2759"/>
<dbReference type="AlphaFoldDB" id="C1FDN2"/>
<dbReference type="RefSeq" id="XP_002507163.1">
    <property type="nucleotide sequence ID" value="XM_002507117.1"/>
</dbReference>
<keyword evidence="10 15" id="KW-1133">Transmembrane helix</keyword>
<name>C1FDN2_MICCC</name>
<keyword evidence="5 15" id="KW-0812">Transmembrane</keyword>
<dbReference type="eggNOG" id="KOG2088">
    <property type="taxonomic scope" value="Eukaryota"/>
</dbReference>
<dbReference type="GeneID" id="8250092"/>
<dbReference type="Gene3D" id="3.40.50.1820">
    <property type="entry name" value="alpha/beta hydrolase"/>
    <property type="match status" value="1"/>
</dbReference>
<dbReference type="InParanoid" id="C1FDN2"/>
<dbReference type="GO" id="GO:0016042">
    <property type="term" value="P:lipid catabolic process"/>
    <property type="evidence" value="ECO:0007669"/>
    <property type="project" value="UniProtKB-KW"/>
</dbReference>
<dbReference type="KEGG" id="mis:MICPUN_55092"/>
<evidence type="ECO:0000313" key="19">
    <source>
        <dbReference type="Proteomes" id="UP000002009"/>
    </source>
</evidence>
<dbReference type="SUPFAM" id="SSF53474">
    <property type="entry name" value="alpha/beta-Hydrolases"/>
    <property type="match status" value="1"/>
</dbReference>
<evidence type="ECO:0000256" key="9">
    <source>
        <dbReference type="ARBA" id="ARBA00022963"/>
    </source>
</evidence>
<evidence type="ECO:0000256" key="10">
    <source>
        <dbReference type="ARBA" id="ARBA00022989"/>
    </source>
</evidence>
<dbReference type="PANTHER" id="PTHR45792:SF8">
    <property type="entry name" value="DIACYLGLYCEROL LIPASE-ALPHA"/>
    <property type="match status" value="1"/>
</dbReference>
<keyword evidence="19" id="KW-1185">Reference proteome</keyword>
<keyword evidence="9" id="KW-0442">Lipid degradation</keyword>
<feature type="transmembrane region" description="Helical" evidence="15">
    <location>
        <begin position="160"/>
        <end position="189"/>
    </location>
</feature>
<evidence type="ECO:0000256" key="16">
    <source>
        <dbReference type="SAM" id="SignalP"/>
    </source>
</evidence>
<keyword evidence="6" id="KW-0479">Metal-binding</keyword>
<organism evidence="18 19">
    <name type="scientific">Micromonas commoda (strain RCC299 / NOUM17 / CCMP2709)</name>
    <name type="common">Picoplanktonic green alga</name>
    <dbReference type="NCBI Taxonomy" id="296587"/>
    <lineage>
        <taxon>Eukaryota</taxon>
        <taxon>Viridiplantae</taxon>
        <taxon>Chlorophyta</taxon>
        <taxon>Mamiellophyceae</taxon>
        <taxon>Mamiellales</taxon>
        <taxon>Mamiellaceae</taxon>
        <taxon>Micromonas</taxon>
    </lineage>
</organism>
<feature type="transmembrane region" description="Helical" evidence="15">
    <location>
        <begin position="83"/>
        <end position="105"/>
    </location>
</feature>
<dbReference type="GO" id="GO:0016298">
    <property type="term" value="F:lipase activity"/>
    <property type="evidence" value="ECO:0007669"/>
    <property type="project" value="TreeGrafter"/>
</dbReference>
<evidence type="ECO:0000256" key="11">
    <source>
        <dbReference type="ARBA" id="ARBA00023098"/>
    </source>
</evidence>
<protein>
    <recommendedName>
        <fullName evidence="14">sn-1-specific diacylglycerol lipase</fullName>
        <ecNumber evidence="14">3.1.1.116</ecNumber>
    </recommendedName>
</protein>
<feature type="domain" description="Fungal lipase-type" evidence="17">
    <location>
        <begin position="422"/>
        <end position="586"/>
    </location>
</feature>
<feature type="chain" id="PRO_5013243306" description="sn-1-specific diacylglycerol lipase" evidence="16">
    <location>
        <begin position="16"/>
        <end position="758"/>
    </location>
</feature>
<comment type="catalytic activity">
    <reaction evidence="13">
        <text>a 1,2-diacyl-sn-glycerol + H2O = a 2-acylglycerol + a fatty acid + H(+)</text>
        <dbReference type="Rhea" id="RHEA:33275"/>
        <dbReference type="ChEBI" id="CHEBI:15377"/>
        <dbReference type="ChEBI" id="CHEBI:15378"/>
        <dbReference type="ChEBI" id="CHEBI:17389"/>
        <dbReference type="ChEBI" id="CHEBI:17815"/>
        <dbReference type="ChEBI" id="CHEBI:28868"/>
        <dbReference type="EC" id="3.1.1.116"/>
    </reaction>
    <physiologicalReaction direction="left-to-right" evidence="13">
        <dbReference type="Rhea" id="RHEA:33276"/>
    </physiologicalReaction>
</comment>
<keyword evidence="11" id="KW-0443">Lipid metabolism</keyword>
<evidence type="ECO:0000256" key="12">
    <source>
        <dbReference type="ARBA" id="ARBA00023136"/>
    </source>
</evidence>
<dbReference type="GO" id="GO:0046872">
    <property type="term" value="F:metal ion binding"/>
    <property type="evidence" value="ECO:0007669"/>
    <property type="project" value="UniProtKB-KW"/>
</dbReference>
<keyword evidence="3" id="KW-1003">Cell membrane</keyword>
<dbReference type="CDD" id="cd00519">
    <property type="entry name" value="Lipase_3"/>
    <property type="match status" value="1"/>
</dbReference>
<dbReference type="InterPro" id="IPR002921">
    <property type="entry name" value="Fungal_lipase-type"/>
</dbReference>
<evidence type="ECO:0000256" key="1">
    <source>
        <dbReference type="ARBA" id="ARBA00001913"/>
    </source>
</evidence>
<feature type="signal peptide" evidence="16">
    <location>
        <begin position="1"/>
        <end position="15"/>
    </location>
</feature>
<dbReference type="InterPro" id="IPR029058">
    <property type="entry name" value="AB_hydrolase_fold"/>
</dbReference>
<dbReference type="Proteomes" id="UP000002009">
    <property type="component" value="Chromosome 1"/>
</dbReference>
<comment type="cofactor">
    <cofactor evidence="1">
        <name>Ca(2+)</name>
        <dbReference type="ChEBI" id="CHEBI:29108"/>
    </cofactor>
</comment>
<evidence type="ECO:0000256" key="6">
    <source>
        <dbReference type="ARBA" id="ARBA00022723"/>
    </source>
</evidence>
<keyword evidence="12 15" id="KW-0472">Membrane</keyword>
<sequence>MPALILFGRSWLVASDDLPIPMLCLMVVHTVWCEFSNHILALRAVRDTMATYPSCAGALSFCLSTKVRAHQGLESRCDAGKTALAWLFGTFFCFLFSTCLEGLILRHSLKGCILQPGARQHVNGLLYLHFVVTIADLAFTILGTFLDYHVGNSCYVRNHVHAAIVVVIVGNYFIIACNFLGIALIFSVYPDLSSEEKWNRMFTMLGCFLCLPQGNGHDRDSQGSLSHIANCFGEVFQGADLVPSDIAAGLALLALQHRRMLENEMLGRRASCSALPKGTLFDVASKPWANKPLRASAVNDDEITPCSGNIDTPEELYITDESLANVLSEAAHYARWALAAYGWLLYTWANPSGGLALVCSAQDAQNCCYHRTKGDDLDRSALKVCAGISDDDLFHKQMLHLTNWVGEQPYFIARDSARHAIVVSIRGTMSVQDCITDCMYKPVLLNADVIGLPHLSGCQLHCHAGVVTATSFILSDLEKHGILHRLLLGNTCSLGSKQKRKHWHRDDVFGSNRFGGHQGWTLVLCGHSLGAGVATVLSLHLRQTFPSVRVWAIEPPGGLLSAELAAACREWTISSIHGSDLITRLSGPCLLKLRHDLVDSLVRCKVNKFTLLARLSCSPDIVEPDDFIMQPGDRENEANTFRQEFERFHIQQIKDRPLMVAPLYPPGRLLHLCRIPKNSGSQPVLGYEYEVRWISAKDLMAQGLLVSRNFFTDHFPDKVVAVLSELSMKFRTKDPTLDKINRLGTFIQTEGNHAAPPT</sequence>
<gene>
    <name evidence="18" type="ORF">MICPUN_55092</name>
</gene>
<feature type="transmembrane region" description="Helical" evidence="15">
    <location>
        <begin position="20"/>
        <end position="40"/>
    </location>
</feature>
<evidence type="ECO:0000256" key="13">
    <source>
        <dbReference type="ARBA" id="ARBA00024531"/>
    </source>
</evidence>
<keyword evidence="7" id="KW-0378">Hydrolase</keyword>
<evidence type="ECO:0000256" key="2">
    <source>
        <dbReference type="ARBA" id="ARBA00004651"/>
    </source>
</evidence>
<feature type="transmembrane region" description="Helical" evidence="15">
    <location>
        <begin position="125"/>
        <end position="148"/>
    </location>
</feature>
<reference evidence="18 19" key="1">
    <citation type="journal article" date="2009" name="Science">
        <title>Green evolution and dynamic adaptations revealed by genomes of the marine picoeukaryotes Micromonas.</title>
        <authorList>
            <person name="Worden A.Z."/>
            <person name="Lee J.H."/>
            <person name="Mock T."/>
            <person name="Rouze P."/>
            <person name="Simmons M.P."/>
            <person name="Aerts A.L."/>
            <person name="Allen A.E."/>
            <person name="Cuvelier M.L."/>
            <person name="Derelle E."/>
            <person name="Everett M.V."/>
            <person name="Foulon E."/>
            <person name="Grimwood J."/>
            <person name="Gundlach H."/>
            <person name="Henrissat B."/>
            <person name="Napoli C."/>
            <person name="McDonald S.M."/>
            <person name="Parker M.S."/>
            <person name="Rombauts S."/>
            <person name="Salamov A."/>
            <person name="Von Dassow P."/>
            <person name="Badger J.H."/>
            <person name="Coutinho P.M."/>
            <person name="Demir E."/>
            <person name="Dubchak I."/>
            <person name="Gentemann C."/>
            <person name="Eikrem W."/>
            <person name="Gready J.E."/>
            <person name="John U."/>
            <person name="Lanier W."/>
            <person name="Lindquist E.A."/>
            <person name="Lucas S."/>
            <person name="Mayer K.F."/>
            <person name="Moreau H."/>
            <person name="Not F."/>
            <person name="Otillar R."/>
            <person name="Panaud O."/>
            <person name="Pangilinan J."/>
            <person name="Paulsen I."/>
            <person name="Piegu B."/>
            <person name="Poliakov A."/>
            <person name="Robbens S."/>
            <person name="Schmutz J."/>
            <person name="Toulza E."/>
            <person name="Wyss T."/>
            <person name="Zelensky A."/>
            <person name="Zhou K."/>
            <person name="Armbrust E.V."/>
            <person name="Bhattacharya D."/>
            <person name="Goodenough U.W."/>
            <person name="Van de Peer Y."/>
            <person name="Grigoriev I.V."/>
        </authorList>
    </citation>
    <scope>NUCLEOTIDE SEQUENCE [LARGE SCALE GENOMIC DNA]</scope>
    <source>
        <strain evidence="19">RCC299 / NOUM17</strain>
    </source>
</reference>
<keyword evidence="4" id="KW-0597">Phosphoprotein</keyword>
<proteinExistence type="predicted"/>